<feature type="non-terminal residue" evidence="1">
    <location>
        <position position="140"/>
    </location>
</feature>
<organism evidence="1 2">
    <name type="scientific">Candidatus Segetimicrobium genomatis</name>
    <dbReference type="NCBI Taxonomy" id="2569760"/>
    <lineage>
        <taxon>Bacteria</taxon>
        <taxon>Bacillati</taxon>
        <taxon>Candidatus Sysuimicrobiota</taxon>
        <taxon>Candidatus Sysuimicrobiia</taxon>
        <taxon>Candidatus Sysuimicrobiales</taxon>
        <taxon>Candidatus Segetimicrobiaceae</taxon>
        <taxon>Candidatus Segetimicrobium</taxon>
    </lineage>
</organism>
<dbReference type="AlphaFoldDB" id="A0A537LQB8"/>
<accession>A0A537LQB8</accession>
<dbReference type="Proteomes" id="UP000320393">
    <property type="component" value="Unassembled WGS sequence"/>
</dbReference>
<evidence type="ECO:0000313" key="1">
    <source>
        <dbReference type="EMBL" id="TMJ10218.1"/>
    </source>
</evidence>
<evidence type="ECO:0008006" key="3">
    <source>
        <dbReference type="Google" id="ProtNLM"/>
    </source>
</evidence>
<protein>
    <recommendedName>
        <fullName evidence="3">Type 4 fimbrial biogenesis protein PilX N-terminal domain-containing protein</fullName>
    </recommendedName>
</protein>
<name>A0A537LQB8_9BACT</name>
<sequence length="140" mass="13956">MFVLLAAILIAVVTLGVLRLVSGDITEGFGGLEAVQAFNIAEAGVHYAIGQLQIAGANTYTGGTLTVTAGTTPLGTATITVNCIDTGNSPTVNKCSGTYAGYRRIVSTSTLPSSGASGGPTRTIVAIVYGVSSGGGAWPF</sequence>
<comment type="caution">
    <text evidence="1">The sequence shown here is derived from an EMBL/GenBank/DDBJ whole genome shotgun (WGS) entry which is preliminary data.</text>
</comment>
<gene>
    <name evidence="1" type="ORF">E6H02_08220</name>
</gene>
<proteinExistence type="predicted"/>
<dbReference type="EMBL" id="VBAM01000308">
    <property type="protein sequence ID" value="TMJ10218.1"/>
    <property type="molecule type" value="Genomic_DNA"/>
</dbReference>
<reference evidence="1 2" key="1">
    <citation type="journal article" date="2019" name="Nat. Microbiol.">
        <title>Mediterranean grassland soil C-N compound turnover is dependent on rainfall and depth, and is mediated by genomically divergent microorganisms.</title>
        <authorList>
            <person name="Diamond S."/>
            <person name="Andeer P.F."/>
            <person name="Li Z."/>
            <person name="Crits-Christoph A."/>
            <person name="Burstein D."/>
            <person name="Anantharaman K."/>
            <person name="Lane K.R."/>
            <person name="Thomas B.C."/>
            <person name="Pan C."/>
            <person name="Northen T.R."/>
            <person name="Banfield J.F."/>
        </authorList>
    </citation>
    <scope>NUCLEOTIDE SEQUENCE [LARGE SCALE GENOMIC DNA]</scope>
    <source>
        <strain evidence="1">NP_5</strain>
    </source>
</reference>
<evidence type="ECO:0000313" key="2">
    <source>
        <dbReference type="Proteomes" id="UP000320393"/>
    </source>
</evidence>